<accession>A0A497VCF4</accession>
<keyword evidence="2" id="KW-1185">Reference proteome</keyword>
<protein>
    <submittedName>
        <fullName evidence="1">Uncharacterized protein</fullName>
    </submittedName>
</protein>
<dbReference type="EMBL" id="RCCE01000005">
    <property type="protein sequence ID" value="RLJ41150.1"/>
    <property type="molecule type" value="Genomic_DNA"/>
</dbReference>
<name>A0A497VCF4_9RHOB</name>
<proteinExistence type="predicted"/>
<reference evidence="1 2" key="1">
    <citation type="submission" date="2018-10" db="EMBL/GenBank/DDBJ databases">
        <title>Genomic Encyclopedia of Archaeal and Bacterial Type Strains, Phase II (KMG-II): from individual species to whole genera.</title>
        <authorList>
            <person name="Goeker M."/>
        </authorList>
    </citation>
    <scope>NUCLEOTIDE SEQUENCE [LARGE SCALE GENOMIC DNA]</scope>
    <source>
        <strain evidence="1 2">DSM 29466</strain>
    </source>
</reference>
<gene>
    <name evidence="1" type="ORF">BCF46_2938</name>
</gene>
<dbReference type="Proteomes" id="UP000269157">
    <property type="component" value="Unassembled WGS sequence"/>
</dbReference>
<comment type="caution">
    <text evidence="1">The sequence shown here is derived from an EMBL/GenBank/DDBJ whole genome shotgun (WGS) entry which is preliminary data.</text>
</comment>
<sequence>MLVSIEGRVTNQLVLLNALACLSQLTLIGNTS</sequence>
<dbReference type="AlphaFoldDB" id="A0A497VCF4"/>
<evidence type="ECO:0000313" key="2">
    <source>
        <dbReference type="Proteomes" id="UP000269157"/>
    </source>
</evidence>
<evidence type="ECO:0000313" key="1">
    <source>
        <dbReference type="EMBL" id="RLJ41150.1"/>
    </source>
</evidence>
<organism evidence="1 2">
    <name type="scientific">Litoreibacter meonggei</name>
    <dbReference type="NCBI Taxonomy" id="1049199"/>
    <lineage>
        <taxon>Bacteria</taxon>
        <taxon>Pseudomonadati</taxon>
        <taxon>Pseudomonadota</taxon>
        <taxon>Alphaproteobacteria</taxon>
        <taxon>Rhodobacterales</taxon>
        <taxon>Roseobacteraceae</taxon>
        <taxon>Litoreibacter</taxon>
    </lineage>
</organism>